<protein>
    <submittedName>
        <fullName evidence="1">Uncharacterized protein</fullName>
    </submittedName>
</protein>
<evidence type="ECO:0000313" key="2">
    <source>
        <dbReference type="Proteomes" id="UP000680045"/>
    </source>
</evidence>
<dbReference type="EMBL" id="JAGTPW010000004">
    <property type="protein sequence ID" value="MBR8644089.1"/>
    <property type="molecule type" value="Genomic_DNA"/>
</dbReference>
<evidence type="ECO:0000313" key="1">
    <source>
        <dbReference type="EMBL" id="MBR8644089.1"/>
    </source>
</evidence>
<gene>
    <name evidence="1" type="ORF">KEH51_03485</name>
</gene>
<sequence>MKIEESQLLAFLSYDRILFTSPESVHGFLDSLTEQAIDFRRISSKLYVLSRKSKRLCSNGV</sequence>
<organism evidence="1 2">
    <name type="scientific">Peribacillus frigoritolerans</name>
    <dbReference type="NCBI Taxonomy" id="450367"/>
    <lineage>
        <taxon>Bacteria</taxon>
        <taxon>Bacillati</taxon>
        <taxon>Bacillota</taxon>
        <taxon>Bacilli</taxon>
        <taxon>Bacillales</taxon>
        <taxon>Bacillaceae</taxon>
        <taxon>Peribacillus</taxon>
    </lineage>
</organism>
<dbReference type="Proteomes" id="UP000680045">
    <property type="component" value="Unassembled WGS sequence"/>
</dbReference>
<dbReference type="AlphaFoldDB" id="A0A941FJT2"/>
<comment type="caution">
    <text evidence="1">The sequence shown here is derived from an EMBL/GenBank/DDBJ whole genome shotgun (WGS) entry which is preliminary data.</text>
</comment>
<name>A0A941FJT2_9BACI</name>
<reference evidence="1" key="1">
    <citation type="submission" date="2021-04" db="EMBL/GenBank/DDBJ databases">
        <title>Whole genome sequencing of Enterococci isolates from hospitalized patients.</title>
        <authorList>
            <person name="Ogoti B.M."/>
            <person name="Onyambu F.G."/>
        </authorList>
    </citation>
    <scope>NUCLEOTIDE SEQUENCE</scope>
    <source>
        <strain evidence="1">242</strain>
    </source>
</reference>
<accession>A0A941FJT2</accession>
<proteinExistence type="predicted"/>